<dbReference type="InterPro" id="IPR009580">
    <property type="entry name" value="GPI_biosynthesis_protein_Pig-F"/>
</dbReference>
<evidence type="ECO:0000256" key="4">
    <source>
        <dbReference type="ARBA" id="ARBA00022692"/>
    </source>
</evidence>
<evidence type="ECO:0000256" key="8">
    <source>
        <dbReference type="SAM" id="Phobius"/>
    </source>
</evidence>
<evidence type="ECO:0000313" key="9">
    <source>
        <dbReference type="EMBL" id="CAG9136982.1"/>
    </source>
</evidence>
<name>A0A8S4GDM0_PLUXY</name>
<keyword evidence="4 8" id="KW-0812">Transmembrane</keyword>
<dbReference type="Pfam" id="PF06699">
    <property type="entry name" value="PIG-F"/>
    <property type="match status" value="1"/>
</dbReference>
<feature type="transmembrane region" description="Helical" evidence="8">
    <location>
        <begin position="186"/>
        <end position="204"/>
    </location>
</feature>
<evidence type="ECO:0000313" key="10">
    <source>
        <dbReference type="Proteomes" id="UP000653454"/>
    </source>
</evidence>
<accession>A0A8S4GDM0</accession>
<keyword evidence="3" id="KW-0337">GPI-anchor biosynthesis</keyword>
<comment type="subcellular location">
    <subcellularLocation>
        <location evidence="1">Endoplasmic reticulum membrane</location>
        <topology evidence="1">Multi-pass membrane protein</topology>
    </subcellularLocation>
</comment>
<evidence type="ECO:0000256" key="6">
    <source>
        <dbReference type="ARBA" id="ARBA00022989"/>
    </source>
</evidence>
<feature type="transmembrane region" description="Helical" evidence="8">
    <location>
        <begin position="12"/>
        <end position="33"/>
    </location>
</feature>
<evidence type="ECO:0000256" key="5">
    <source>
        <dbReference type="ARBA" id="ARBA00022824"/>
    </source>
</evidence>
<organism evidence="9 10">
    <name type="scientific">Plutella xylostella</name>
    <name type="common">Diamondback moth</name>
    <name type="synonym">Plutella maculipennis</name>
    <dbReference type="NCBI Taxonomy" id="51655"/>
    <lineage>
        <taxon>Eukaryota</taxon>
        <taxon>Metazoa</taxon>
        <taxon>Ecdysozoa</taxon>
        <taxon>Arthropoda</taxon>
        <taxon>Hexapoda</taxon>
        <taxon>Insecta</taxon>
        <taxon>Pterygota</taxon>
        <taxon>Neoptera</taxon>
        <taxon>Endopterygota</taxon>
        <taxon>Lepidoptera</taxon>
        <taxon>Glossata</taxon>
        <taxon>Ditrysia</taxon>
        <taxon>Yponomeutoidea</taxon>
        <taxon>Plutellidae</taxon>
        <taxon>Plutella</taxon>
    </lineage>
</organism>
<dbReference type="EMBL" id="CAJHNJ030000173">
    <property type="protein sequence ID" value="CAG9136982.1"/>
    <property type="molecule type" value="Genomic_DNA"/>
</dbReference>
<dbReference type="AlphaFoldDB" id="A0A8S4GDM0"/>
<proteinExistence type="predicted"/>
<evidence type="ECO:0000256" key="2">
    <source>
        <dbReference type="ARBA" id="ARBA00004687"/>
    </source>
</evidence>
<feature type="transmembrane region" description="Helical" evidence="8">
    <location>
        <begin position="85"/>
        <end position="106"/>
    </location>
</feature>
<feature type="transmembrane region" description="Helical" evidence="8">
    <location>
        <begin position="45"/>
        <end position="64"/>
    </location>
</feature>
<keyword evidence="5" id="KW-0256">Endoplasmic reticulum</keyword>
<comment type="pathway">
    <text evidence="2">Glycolipid biosynthesis; glycosylphosphatidylinositol-anchor biosynthesis.</text>
</comment>
<feature type="transmembrane region" description="Helical" evidence="8">
    <location>
        <begin position="118"/>
        <end position="138"/>
    </location>
</feature>
<evidence type="ECO:0000256" key="3">
    <source>
        <dbReference type="ARBA" id="ARBA00022502"/>
    </source>
</evidence>
<protein>
    <submittedName>
        <fullName evidence="9">(diamondback moth) hypothetical protein</fullName>
    </submittedName>
</protein>
<evidence type="ECO:0000256" key="1">
    <source>
        <dbReference type="ARBA" id="ARBA00004477"/>
    </source>
</evidence>
<dbReference type="GO" id="GO:0005789">
    <property type="term" value="C:endoplasmic reticulum membrane"/>
    <property type="evidence" value="ECO:0007669"/>
    <property type="project" value="UniProtKB-SubCell"/>
</dbReference>
<keyword evidence="10" id="KW-1185">Reference proteome</keyword>
<dbReference type="GO" id="GO:0006506">
    <property type="term" value="P:GPI anchor biosynthetic process"/>
    <property type="evidence" value="ECO:0007669"/>
    <property type="project" value="UniProtKB-KW"/>
</dbReference>
<feature type="transmembrane region" description="Helical" evidence="8">
    <location>
        <begin position="159"/>
        <end position="180"/>
    </location>
</feature>
<gene>
    <name evidence="9" type="ORF">PLXY2_LOCUS15226</name>
</gene>
<keyword evidence="7 8" id="KW-0472">Membrane</keyword>
<reference evidence="9" key="1">
    <citation type="submission" date="2020-11" db="EMBL/GenBank/DDBJ databases">
        <authorList>
            <person name="Whiteford S."/>
        </authorList>
    </citation>
    <scope>NUCLEOTIDE SEQUENCE</scope>
</reference>
<sequence>MFTLNNQLEMKKITVSSLISCIYLPSIVTVISYKGLLYTVGNGSSFYILVLIFVAEILKAFYLSESNNEAQQKRSKPGKSRASDIVKSFIFLLCVMFCFFVGIILFGAPVLESHEETLMLSALLTLLTVFPLIAHAGVETSMQLLFGVKSYTKDSIFEMLVNNSILTVCGAWLGAVVIPLDWNTPWQQWPIPCYLGALGGYLLSNATNCRRTCLGTCRLRVAATSRSVLRRRTRLYSDIYVSQNRFRVLARETELPATSV</sequence>
<evidence type="ECO:0000256" key="7">
    <source>
        <dbReference type="ARBA" id="ARBA00023136"/>
    </source>
</evidence>
<dbReference type="Proteomes" id="UP000653454">
    <property type="component" value="Unassembled WGS sequence"/>
</dbReference>
<keyword evidence="6 8" id="KW-1133">Transmembrane helix</keyword>
<comment type="caution">
    <text evidence="9">The sequence shown here is derived from an EMBL/GenBank/DDBJ whole genome shotgun (WGS) entry which is preliminary data.</text>
</comment>